<evidence type="ECO:0000259" key="2">
    <source>
        <dbReference type="PROSITE" id="PS50181"/>
    </source>
</evidence>
<dbReference type="PANTHER" id="PTHR13318">
    <property type="entry name" value="PARTNER OF PAIRED, ISOFORM B-RELATED"/>
    <property type="match status" value="1"/>
</dbReference>
<dbReference type="SUPFAM" id="SSF52047">
    <property type="entry name" value="RNI-like"/>
    <property type="match status" value="1"/>
</dbReference>
<dbReference type="Pfam" id="PF13516">
    <property type="entry name" value="LRR_6"/>
    <property type="match status" value="2"/>
</dbReference>
<dbReference type="PROSITE" id="PS50181">
    <property type="entry name" value="FBOX"/>
    <property type="match status" value="1"/>
</dbReference>
<dbReference type="AlphaFoldDB" id="F0XQ62"/>
<sequence length="734" mass="79689">MAAASLRFDGPVTMPARPAGRFQQLPEIVITEEHTQTQPSQHLQIDDREHPGGIADMRPKHKGRERFLRGLSRMASSPSLAQSGRARSASTPYTRSGVSLSCVSLAPTQSPFGPSSSSANGSAFAFSLLGSPENSPLASSPALGAIRRVDLSADGVGTSGVNTVSLPADLARLALRPKKNFLELWKGVPHEIQVYIFSFLKPKELVRLSGVNREFRRICFDGQLWTRFDASEFYQEIPMQSLCNIIAKAGPFVKDLNLRGCIQVKGYDEGKAMSQACTNLVQATLEGSNINCDNLETLLRQNKKLAHVNLMGLCCVHLPTCMTIAQNCTQLEVLNLSWCKNVAAEMIVPIINSCPGLRDLRIGEVRGLDNLLLAKALFRTNRLERLVLSGCQDLTDVALCTMLHGTDPEIDLLTDRPNVPPRRLRHLDLSRCRRLTNRGVAALGYSVPDLEGLVLAGCTALTDGALEPIFASTPRLAYLDLEDLSGLTNGLLSGHLARAACARSLTHLSIGYCENLGDAGVLPMIRACTGLRSVDMDNTRISDLVLTEAVALVRTRSSSNSSNSSNSRVFRPRPGLSLTVYDCPSITWTGVREVLSRNAEMLVPRQQQQQQQQQKVPSFPSEIIMLKCFYGWQMTVDEHTKRVLRGNYVAAARLERKWGDYMQANEEAGAGGAGVRRRRRRAREAQQVHADEAEVGAGVAGIGDGAGAQVAAGVGGTGIGVGRRRARTTACAIM</sequence>
<feature type="region of interest" description="Disordered" evidence="1">
    <location>
        <begin position="73"/>
        <end position="94"/>
    </location>
</feature>
<organism evidence="4">
    <name type="scientific">Grosmannia clavigera (strain kw1407 / UAMH 11150)</name>
    <name type="common">Blue stain fungus</name>
    <name type="synonym">Graphiocladiella clavigera</name>
    <dbReference type="NCBI Taxonomy" id="655863"/>
    <lineage>
        <taxon>Eukaryota</taxon>
        <taxon>Fungi</taxon>
        <taxon>Dikarya</taxon>
        <taxon>Ascomycota</taxon>
        <taxon>Pezizomycotina</taxon>
        <taxon>Sordariomycetes</taxon>
        <taxon>Sordariomycetidae</taxon>
        <taxon>Ophiostomatales</taxon>
        <taxon>Ophiostomataceae</taxon>
        <taxon>Leptographium</taxon>
    </lineage>
</organism>
<dbReference type="SMART" id="SM00367">
    <property type="entry name" value="LRR_CC"/>
    <property type="match status" value="6"/>
</dbReference>
<dbReference type="Gene3D" id="3.80.10.10">
    <property type="entry name" value="Ribonuclease Inhibitor"/>
    <property type="match status" value="2"/>
</dbReference>
<gene>
    <name evidence="3" type="ORF">CMQ_7171</name>
</gene>
<dbReference type="Pfam" id="PF12937">
    <property type="entry name" value="F-box-like"/>
    <property type="match status" value="1"/>
</dbReference>
<protein>
    <submittedName>
        <fullName evidence="3">F-box domain containing protein</fullName>
    </submittedName>
</protein>
<dbReference type="GO" id="GO:0031146">
    <property type="term" value="P:SCF-dependent proteasomal ubiquitin-dependent protein catabolic process"/>
    <property type="evidence" value="ECO:0007669"/>
    <property type="project" value="TreeGrafter"/>
</dbReference>
<evidence type="ECO:0000256" key="1">
    <source>
        <dbReference type="SAM" id="MobiDB-lite"/>
    </source>
</evidence>
<evidence type="ECO:0000313" key="4">
    <source>
        <dbReference type="Proteomes" id="UP000007796"/>
    </source>
</evidence>
<dbReference type="eggNOG" id="KOG4341">
    <property type="taxonomic scope" value="Eukaryota"/>
</dbReference>
<dbReference type="InterPro" id="IPR006553">
    <property type="entry name" value="Leu-rich_rpt_Cys-con_subtyp"/>
</dbReference>
<dbReference type="HOGENOM" id="CLU_025082_0_0_1"/>
<dbReference type="InterPro" id="IPR001810">
    <property type="entry name" value="F-box_dom"/>
</dbReference>
<dbReference type="PANTHER" id="PTHR13318:SF190">
    <property type="entry name" value="PARTNER OF PAIRED, ISOFORM B"/>
    <property type="match status" value="1"/>
</dbReference>
<reference evidence="3 4" key="1">
    <citation type="journal article" date="2011" name="Proc. Natl. Acad. Sci. U.S.A.">
        <title>Genome and transcriptome analyses of the mountain pine beetle-fungal symbiont Grosmannia clavigera, a lodgepole pine pathogen.</title>
        <authorList>
            <person name="DiGuistini S."/>
            <person name="Wang Y."/>
            <person name="Liao N.Y."/>
            <person name="Taylor G."/>
            <person name="Tanguay P."/>
            <person name="Feau N."/>
            <person name="Henrissat B."/>
            <person name="Chan S.K."/>
            <person name="Hesse-Orce U."/>
            <person name="Alamouti S.M."/>
            <person name="Tsui C.K.M."/>
            <person name="Docking R.T."/>
            <person name="Levasseur A."/>
            <person name="Haridas S."/>
            <person name="Robertson G."/>
            <person name="Birol I."/>
            <person name="Holt R.A."/>
            <person name="Marra M.A."/>
            <person name="Hamelin R.C."/>
            <person name="Hirst M."/>
            <person name="Jones S.J.M."/>
            <person name="Bohlmann J."/>
            <person name="Breuil C."/>
        </authorList>
    </citation>
    <scope>NUCLEOTIDE SEQUENCE [LARGE SCALE GENOMIC DNA]</scope>
    <source>
        <strain evidence="4">kw1407 / UAMH 11150</strain>
    </source>
</reference>
<dbReference type="EMBL" id="GL629801">
    <property type="protein sequence ID" value="EFX00169.1"/>
    <property type="molecule type" value="Genomic_DNA"/>
</dbReference>
<dbReference type="STRING" id="655863.F0XQ62"/>
<dbReference type="SUPFAM" id="SSF81383">
    <property type="entry name" value="F-box domain"/>
    <property type="match status" value="1"/>
</dbReference>
<accession>F0XQ62</accession>
<keyword evidence="4" id="KW-1185">Reference proteome</keyword>
<dbReference type="GO" id="GO:0019005">
    <property type="term" value="C:SCF ubiquitin ligase complex"/>
    <property type="evidence" value="ECO:0007669"/>
    <property type="project" value="TreeGrafter"/>
</dbReference>
<dbReference type="SMART" id="SM00256">
    <property type="entry name" value="FBOX"/>
    <property type="match status" value="1"/>
</dbReference>
<dbReference type="Proteomes" id="UP000007796">
    <property type="component" value="Unassembled WGS sequence"/>
</dbReference>
<dbReference type="GeneID" id="25980686"/>
<dbReference type="OrthoDB" id="550575at2759"/>
<dbReference type="RefSeq" id="XP_014169651.1">
    <property type="nucleotide sequence ID" value="XM_014314176.1"/>
</dbReference>
<evidence type="ECO:0000313" key="3">
    <source>
        <dbReference type="EMBL" id="EFX00169.1"/>
    </source>
</evidence>
<name>F0XQ62_GROCL</name>
<dbReference type="InterPro" id="IPR036047">
    <property type="entry name" value="F-box-like_dom_sf"/>
</dbReference>
<feature type="domain" description="F-box" evidence="2">
    <location>
        <begin position="182"/>
        <end position="228"/>
    </location>
</feature>
<dbReference type="InterPro" id="IPR001611">
    <property type="entry name" value="Leu-rich_rpt"/>
</dbReference>
<dbReference type="InterPro" id="IPR032675">
    <property type="entry name" value="LRR_dom_sf"/>
</dbReference>
<proteinExistence type="predicted"/>
<dbReference type="InParanoid" id="F0XQ62"/>
<feature type="region of interest" description="Disordered" evidence="1">
    <location>
        <begin position="669"/>
        <end position="690"/>
    </location>
</feature>
<feature type="region of interest" description="Disordered" evidence="1">
    <location>
        <begin position="34"/>
        <end position="59"/>
    </location>
</feature>